<proteinExistence type="inferred from homology"/>
<dbReference type="NCBIfam" id="NF003652">
    <property type="entry name" value="PRK05286.2-5"/>
    <property type="match status" value="1"/>
</dbReference>
<feature type="binding site" evidence="11">
    <location>
        <position position="189"/>
    </location>
    <ligand>
        <name>FMN</name>
        <dbReference type="ChEBI" id="CHEBI:58210"/>
    </ligand>
</feature>
<keyword evidence="11" id="KW-1003">Cell membrane</keyword>
<feature type="binding site" evidence="11">
    <location>
        <begin position="258"/>
        <end position="259"/>
    </location>
    <ligand>
        <name>substrate</name>
    </ligand>
</feature>
<dbReference type="CDD" id="cd04738">
    <property type="entry name" value="DHOD_2_like"/>
    <property type="match status" value="1"/>
</dbReference>
<feature type="binding site" evidence="11">
    <location>
        <position position="102"/>
    </location>
    <ligand>
        <name>FMN</name>
        <dbReference type="ChEBI" id="CHEBI:58210"/>
    </ligand>
</feature>
<dbReference type="EC" id="1.3.5.2" evidence="11"/>
<feature type="binding site" evidence="11">
    <location>
        <position position="82"/>
    </location>
    <ligand>
        <name>substrate</name>
    </ligand>
</feature>
<evidence type="ECO:0000313" key="13">
    <source>
        <dbReference type="EMBL" id="MFC6707987.1"/>
    </source>
</evidence>
<keyword evidence="5 11" id="KW-0285">Flavoprotein</keyword>
<name>A0ABW2AMD2_9MICO</name>
<dbReference type="InterPro" id="IPR005720">
    <property type="entry name" value="Dihydroorotate_DH_cat"/>
</dbReference>
<feature type="domain" description="Dihydroorotate dehydrogenase catalytic" evidence="12">
    <location>
        <begin position="64"/>
        <end position="348"/>
    </location>
</feature>
<feature type="binding site" evidence="11">
    <location>
        <position position="194"/>
    </location>
    <ligand>
        <name>substrate</name>
    </ligand>
</feature>
<reference evidence="14" key="1">
    <citation type="journal article" date="2019" name="Int. J. Syst. Evol. Microbiol.">
        <title>The Global Catalogue of Microorganisms (GCM) 10K type strain sequencing project: providing services to taxonomists for standard genome sequencing and annotation.</title>
        <authorList>
            <consortium name="The Broad Institute Genomics Platform"/>
            <consortium name="The Broad Institute Genome Sequencing Center for Infectious Disease"/>
            <person name="Wu L."/>
            <person name="Ma J."/>
        </authorList>
    </citation>
    <scope>NUCLEOTIDE SEQUENCE [LARGE SCALE GENOMIC DNA]</scope>
    <source>
        <strain evidence="14">CCUG 58127</strain>
    </source>
</reference>
<feature type="binding site" evidence="11">
    <location>
        <begin position="78"/>
        <end position="82"/>
    </location>
    <ligand>
        <name>FMN</name>
        <dbReference type="ChEBI" id="CHEBI:58210"/>
    </ligand>
</feature>
<keyword evidence="7 11" id="KW-0665">Pyrimidine biosynthesis</keyword>
<dbReference type="InterPro" id="IPR012135">
    <property type="entry name" value="Dihydroorotate_DH_1_2"/>
</dbReference>
<comment type="similarity">
    <text evidence="4 11">Belongs to the dihydroorotate dehydrogenase family. Type 2 subfamily.</text>
</comment>
<evidence type="ECO:0000256" key="1">
    <source>
        <dbReference type="ARBA" id="ARBA00003125"/>
    </source>
</evidence>
<evidence type="ECO:0000256" key="11">
    <source>
        <dbReference type="HAMAP-Rule" id="MF_00225"/>
    </source>
</evidence>
<gene>
    <name evidence="11" type="primary">pyrD</name>
    <name evidence="13" type="ORF">ACFQDH_22805</name>
</gene>
<dbReference type="HAMAP" id="MF_00225">
    <property type="entry name" value="DHO_dh_type2"/>
    <property type="match status" value="1"/>
</dbReference>
<comment type="caution">
    <text evidence="13">The sequence shown here is derived from an EMBL/GenBank/DDBJ whole genome shotgun (WGS) entry which is preliminary data.</text>
</comment>
<keyword evidence="14" id="KW-1185">Reference proteome</keyword>
<dbReference type="Pfam" id="PF01180">
    <property type="entry name" value="DHO_dh"/>
    <property type="match status" value="1"/>
</dbReference>
<feature type="binding site" evidence="11">
    <location>
        <position position="282"/>
    </location>
    <ligand>
        <name>FMN</name>
        <dbReference type="ChEBI" id="CHEBI:58210"/>
    </ligand>
</feature>
<comment type="pathway">
    <text evidence="3 11">Pyrimidine metabolism; UMP biosynthesis via de novo pathway; orotate from (S)-dihydroorotate (quinone route): step 1/1.</text>
</comment>
<feature type="binding site" evidence="11">
    <location>
        <begin position="127"/>
        <end position="131"/>
    </location>
    <ligand>
        <name>substrate</name>
    </ligand>
</feature>
<sequence length="349" mass="36516">MGLPTWALRTGYRNAVRPVLFRVGGGDAEAAHHLTLRRMAQVGEHPSAIRALALGMPQPSSPIEVAGVRFPGRVGLAAGVDKDGVGVKVWKHLGFGHVELGTVTAQAQPGNPQPRLFRLRGSDAIINRMGFNNNGAQALADRLAEVGPIGIPIGVSIGKTKVTPVEDAIGDYLTSLAALEEHADYFAINVSSPNTPGLRSLQDKEPLAELLAELVTATAKRSRTPIFVKIAPDLTDSAIDDVLEVALRADASGVIATNTTLSRDGLAEADLPLADEAGGLSGAPLTRRARYVVQRIASRSSLPVIGVGGVMNADDGRALIDAGASLVQIYSGFIYRGPALVAELNRALS</sequence>
<dbReference type="PANTHER" id="PTHR48109">
    <property type="entry name" value="DIHYDROOROTATE DEHYDROGENASE (QUINONE), MITOCHONDRIAL-RELATED"/>
    <property type="match status" value="1"/>
</dbReference>
<comment type="subunit">
    <text evidence="11">Monomer.</text>
</comment>
<dbReference type="GO" id="GO:0106430">
    <property type="term" value="F:dihydroorotate dehydrogenase (quinone) activity"/>
    <property type="evidence" value="ECO:0007669"/>
    <property type="project" value="UniProtKB-EC"/>
</dbReference>
<evidence type="ECO:0000256" key="9">
    <source>
        <dbReference type="ARBA" id="ARBA00023136"/>
    </source>
</evidence>
<feature type="binding site" evidence="11">
    <location>
        <begin position="330"/>
        <end position="331"/>
    </location>
    <ligand>
        <name>FMN</name>
        <dbReference type="ChEBI" id="CHEBI:58210"/>
    </ligand>
</feature>
<feature type="binding site" evidence="11">
    <location>
        <position position="229"/>
    </location>
    <ligand>
        <name>FMN</name>
        <dbReference type="ChEBI" id="CHEBI:58210"/>
    </ligand>
</feature>
<dbReference type="Gene3D" id="3.20.20.70">
    <property type="entry name" value="Aldolase class I"/>
    <property type="match status" value="1"/>
</dbReference>
<dbReference type="Proteomes" id="UP001596298">
    <property type="component" value="Unassembled WGS sequence"/>
</dbReference>
<dbReference type="InterPro" id="IPR005719">
    <property type="entry name" value="Dihydroorotate_DH_2"/>
</dbReference>
<evidence type="ECO:0000259" key="12">
    <source>
        <dbReference type="Pfam" id="PF01180"/>
    </source>
</evidence>
<feature type="binding site" evidence="11">
    <location>
        <position position="156"/>
    </location>
    <ligand>
        <name>FMN</name>
        <dbReference type="ChEBI" id="CHEBI:58210"/>
    </ligand>
</feature>
<dbReference type="PANTHER" id="PTHR48109:SF4">
    <property type="entry name" value="DIHYDROOROTATE DEHYDROGENASE (QUINONE), MITOCHONDRIAL"/>
    <property type="match status" value="1"/>
</dbReference>
<comment type="subcellular location">
    <subcellularLocation>
        <location evidence="11">Cell membrane</location>
        <topology evidence="11">Peripheral membrane protein</topology>
    </subcellularLocation>
    <subcellularLocation>
        <location evidence="2">Membrane</location>
    </subcellularLocation>
</comment>
<comment type="cofactor">
    <cofactor evidence="11">
        <name>FMN</name>
        <dbReference type="ChEBI" id="CHEBI:58210"/>
    </cofactor>
    <text evidence="11">Binds 1 FMN per subunit.</text>
</comment>
<evidence type="ECO:0000256" key="2">
    <source>
        <dbReference type="ARBA" id="ARBA00004370"/>
    </source>
</evidence>
<feature type="binding site" evidence="11">
    <location>
        <position position="309"/>
    </location>
    <ligand>
        <name>FMN</name>
        <dbReference type="ChEBI" id="CHEBI:58210"/>
    </ligand>
</feature>
<evidence type="ECO:0000256" key="8">
    <source>
        <dbReference type="ARBA" id="ARBA00023002"/>
    </source>
</evidence>
<evidence type="ECO:0000256" key="10">
    <source>
        <dbReference type="ARBA" id="ARBA00048639"/>
    </source>
</evidence>
<evidence type="ECO:0000256" key="6">
    <source>
        <dbReference type="ARBA" id="ARBA00022643"/>
    </source>
</evidence>
<feature type="binding site" evidence="11">
    <location>
        <position position="189"/>
    </location>
    <ligand>
        <name>substrate</name>
    </ligand>
</feature>
<keyword evidence="9 11" id="KW-0472">Membrane</keyword>
<feature type="binding site" evidence="11">
    <location>
        <position position="257"/>
    </location>
    <ligand>
        <name>FMN</name>
        <dbReference type="ChEBI" id="CHEBI:58210"/>
    </ligand>
</feature>
<evidence type="ECO:0000313" key="14">
    <source>
        <dbReference type="Proteomes" id="UP001596298"/>
    </source>
</evidence>
<dbReference type="PIRSF" id="PIRSF000164">
    <property type="entry name" value="DHO_oxidase"/>
    <property type="match status" value="1"/>
</dbReference>
<dbReference type="InterPro" id="IPR013785">
    <property type="entry name" value="Aldolase_TIM"/>
</dbReference>
<organism evidence="13 14">
    <name type="scientific">Flexivirga alba</name>
    <dbReference type="NCBI Taxonomy" id="702742"/>
    <lineage>
        <taxon>Bacteria</taxon>
        <taxon>Bacillati</taxon>
        <taxon>Actinomycetota</taxon>
        <taxon>Actinomycetes</taxon>
        <taxon>Micrococcales</taxon>
        <taxon>Dermacoccaceae</taxon>
        <taxon>Flexivirga</taxon>
    </lineage>
</organism>
<dbReference type="PROSITE" id="PS00911">
    <property type="entry name" value="DHODEHASE_1"/>
    <property type="match status" value="1"/>
</dbReference>
<comment type="catalytic activity">
    <reaction evidence="10 11">
        <text>(S)-dihydroorotate + a quinone = orotate + a quinol</text>
        <dbReference type="Rhea" id="RHEA:30187"/>
        <dbReference type="ChEBI" id="CHEBI:24646"/>
        <dbReference type="ChEBI" id="CHEBI:30839"/>
        <dbReference type="ChEBI" id="CHEBI:30864"/>
        <dbReference type="ChEBI" id="CHEBI:132124"/>
        <dbReference type="EC" id="1.3.5.2"/>
    </reaction>
</comment>
<keyword evidence="6 11" id="KW-0288">FMN</keyword>
<evidence type="ECO:0000256" key="7">
    <source>
        <dbReference type="ARBA" id="ARBA00022975"/>
    </source>
</evidence>
<protein>
    <recommendedName>
        <fullName evidence="11">Dihydroorotate dehydrogenase (quinone)</fullName>
        <ecNumber evidence="11">1.3.5.2</ecNumber>
    </recommendedName>
    <alternativeName>
        <fullName evidence="11">DHOdehase</fullName>
        <shortName evidence="11">DHOD</shortName>
        <shortName evidence="11">DHODase</shortName>
    </alternativeName>
    <alternativeName>
        <fullName evidence="11">Dihydroorotate oxidase</fullName>
    </alternativeName>
</protein>
<evidence type="ECO:0000256" key="4">
    <source>
        <dbReference type="ARBA" id="ARBA00005359"/>
    </source>
</evidence>
<dbReference type="EMBL" id="JBHSWH010000001">
    <property type="protein sequence ID" value="MFC6707987.1"/>
    <property type="molecule type" value="Genomic_DNA"/>
</dbReference>
<keyword evidence="8 11" id="KW-0560">Oxidoreductase</keyword>
<feature type="active site" description="Nucleophile" evidence="11">
    <location>
        <position position="192"/>
    </location>
</feature>
<dbReference type="InterPro" id="IPR001295">
    <property type="entry name" value="Dihydroorotate_DH_CS"/>
</dbReference>
<dbReference type="RefSeq" id="WP_382404650.1">
    <property type="nucleotide sequence ID" value="NZ_JBHSWH010000001.1"/>
</dbReference>
<dbReference type="NCBIfam" id="TIGR01036">
    <property type="entry name" value="pyrD_sub2"/>
    <property type="match status" value="1"/>
</dbReference>
<evidence type="ECO:0000256" key="3">
    <source>
        <dbReference type="ARBA" id="ARBA00005161"/>
    </source>
</evidence>
<accession>A0ABW2AMD2</accession>
<dbReference type="InterPro" id="IPR050074">
    <property type="entry name" value="DHO_dehydrogenase"/>
</dbReference>
<evidence type="ECO:0000256" key="5">
    <source>
        <dbReference type="ARBA" id="ARBA00022630"/>
    </source>
</evidence>
<dbReference type="SUPFAM" id="SSF51395">
    <property type="entry name" value="FMN-linked oxidoreductases"/>
    <property type="match status" value="1"/>
</dbReference>
<comment type="function">
    <text evidence="1 11">Catalyzes the conversion of dihydroorotate to orotate with quinone as electron acceptor.</text>
</comment>